<proteinExistence type="evidence at transcript level"/>
<dbReference type="InterPro" id="IPR019156">
    <property type="entry name" value="Ataxin-10_domain"/>
</dbReference>
<dbReference type="Pfam" id="PF09759">
    <property type="entry name" value="Atx10homo_assoc"/>
    <property type="match status" value="1"/>
</dbReference>
<keyword evidence="4" id="KW-0131">Cell cycle</keyword>
<dbReference type="GO" id="GO:0005829">
    <property type="term" value="C:cytosol"/>
    <property type="evidence" value="ECO:0007669"/>
    <property type="project" value="TreeGrafter"/>
</dbReference>
<dbReference type="Gene3D" id="1.25.10.10">
    <property type="entry name" value="Leucine-rich Repeat Variant"/>
    <property type="match status" value="1"/>
</dbReference>
<evidence type="ECO:0000259" key="6">
    <source>
        <dbReference type="Pfam" id="PF09759"/>
    </source>
</evidence>
<dbReference type="InterPro" id="IPR051374">
    <property type="entry name" value="Ataxin-10/CTR86_families"/>
</dbReference>
<dbReference type="PANTHER" id="PTHR13255">
    <property type="entry name" value="ATAXIN-10"/>
    <property type="match status" value="1"/>
</dbReference>
<evidence type="ECO:0000256" key="1">
    <source>
        <dbReference type="ARBA" id="ARBA00008384"/>
    </source>
</evidence>
<evidence type="ECO:0000256" key="2">
    <source>
        <dbReference type="ARBA" id="ARBA00018804"/>
    </source>
</evidence>
<dbReference type="PANTHER" id="PTHR13255:SF0">
    <property type="entry name" value="ATAXIN-10"/>
    <property type="match status" value="1"/>
</dbReference>
<feature type="non-terminal residue" evidence="7">
    <location>
        <position position="349"/>
    </location>
</feature>
<evidence type="ECO:0000256" key="4">
    <source>
        <dbReference type="ARBA" id="ARBA00023306"/>
    </source>
</evidence>
<organism evidence="7">
    <name type="scientific">Tabanus bromius</name>
    <name type="common">Band-eyed brown horse fly</name>
    <dbReference type="NCBI Taxonomy" id="304241"/>
    <lineage>
        <taxon>Eukaryota</taxon>
        <taxon>Metazoa</taxon>
        <taxon>Ecdysozoa</taxon>
        <taxon>Arthropoda</taxon>
        <taxon>Hexapoda</taxon>
        <taxon>Insecta</taxon>
        <taxon>Pterygota</taxon>
        <taxon>Neoptera</taxon>
        <taxon>Endopterygota</taxon>
        <taxon>Diptera</taxon>
        <taxon>Brachycera</taxon>
        <taxon>Tabanomorpha</taxon>
        <taxon>Tabanoidea</taxon>
        <taxon>Tabanidae</taxon>
        <taxon>Tabanus</taxon>
    </lineage>
</organism>
<evidence type="ECO:0000313" key="7">
    <source>
        <dbReference type="EMBL" id="JAI15091.1"/>
    </source>
</evidence>
<dbReference type="GO" id="GO:0051301">
    <property type="term" value="P:cell division"/>
    <property type="evidence" value="ECO:0007669"/>
    <property type="project" value="UniProtKB-KW"/>
</dbReference>
<dbReference type="EMBL" id="GDAI01002512">
    <property type="protein sequence ID" value="JAI15091.1"/>
    <property type="molecule type" value="mRNA"/>
</dbReference>
<protein>
    <recommendedName>
        <fullName evidence="2">Ataxin-10</fullName>
    </recommendedName>
</protein>
<dbReference type="AlphaFoldDB" id="A0A0K8TLU3"/>
<feature type="domain" description="Ataxin-10" evidence="6">
    <location>
        <begin position="249"/>
        <end position="334"/>
    </location>
</feature>
<dbReference type="InterPro" id="IPR016024">
    <property type="entry name" value="ARM-type_fold"/>
</dbReference>
<feature type="non-terminal residue" evidence="7">
    <location>
        <position position="1"/>
    </location>
</feature>
<keyword evidence="3" id="KW-0132">Cell division</keyword>
<dbReference type="SUPFAM" id="SSF48371">
    <property type="entry name" value="ARM repeat"/>
    <property type="match status" value="1"/>
</dbReference>
<dbReference type="InterPro" id="IPR011989">
    <property type="entry name" value="ARM-like"/>
</dbReference>
<dbReference type="GO" id="GO:0031175">
    <property type="term" value="P:neuron projection development"/>
    <property type="evidence" value="ECO:0007669"/>
    <property type="project" value="TreeGrafter"/>
</dbReference>
<sequence length="349" mass="40060">RTEYVKYRTLCWQTLANMCVGNQDTQNTVWEKVDGLMSIFDEPTVYANVQLMLLHNLFINVHAQSHDLKILRGLLKFYENDARPDNKNPIEHLYIFLERYLTKYYRLTYLYTLLNDHQRVIFLYYVADFIRSECSSEKVPSSFLLYLSKEFKKKSEVVLNSKAEVDSIKPKEVLALLDVIALASGAEKYDKVYVADHSLFLNIGGLLQAIAALGKGSNNVFTPLQKLQEVAPNSSQDAGFEREVSFELKSMLIRALANLLYRNQKNQDYARDMGIVYAILDCTSMDARNPLIKEWSILAIRNFCENNPQNQELINNLNKVGDAPNEVLRELNLSLGALRIEPTQLKQGQ</sequence>
<comment type="function">
    <text evidence="5">May play a role in the regulation of cytokinesis. May play a role in signaling by stimulating protein glycosylation. Induces neuritogenesis by activating the Ras-MAP kinase pathway and is necessary for the survival of cerebellar neurons. Does not appear to play a major role in ciliogenesis.</text>
</comment>
<evidence type="ECO:0000256" key="3">
    <source>
        <dbReference type="ARBA" id="ARBA00022618"/>
    </source>
</evidence>
<name>A0A0K8TLU3_TABBR</name>
<comment type="similarity">
    <text evidence="1">Belongs to the ataxin-10 family.</text>
</comment>
<accession>A0A0K8TLU3</accession>
<evidence type="ECO:0000256" key="5">
    <source>
        <dbReference type="ARBA" id="ARBA00045173"/>
    </source>
</evidence>
<reference evidence="7" key="1">
    <citation type="journal article" date="2015" name="Insect Biochem. Mol. Biol.">
        <title>An insight into the sialome of the horse fly, Tabanus bromius.</title>
        <authorList>
            <person name="Ribeiro J.M."/>
            <person name="Kazimirova M."/>
            <person name="Takac P."/>
            <person name="Andersen J.F."/>
            <person name="Francischetti I.M."/>
        </authorList>
    </citation>
    <scope>NUCLEOTIDE SEQUENCE</scope>
</reference>